<evidence type="ECO:0000313" key="3">
    <source>
        <dbReference type="Proteomes" id="UP000323142"/>
    </source>
</evidence>
<dbReference type="EMBL" id="VUOA01000036">
    <property type="protein sequence ID" value="KAA2235296.1"/>
    <property type="molecule type" value="Genomic_DNA"/>
</dbReference>
<sequence length="206" mass="22048">MRSWWHAAMLAALVLAPAGAGAETFAHAGPGTAAPPAFGAFCRSHPGQCARVGPLVERIALTPARLAELRSVNASVNGAIREMGDLEHHGVEDHWSLAEDGRGDCEDFALLKRKMLIERGWPSSVLLMTTVSTPSGEGHAVLSVITDGGDLVLDNKTGAVLPWTGTGYAFYTRQSQRNPRAWVWIDHEPPAALAARAPRKRTTLAQ</sequence>
<proteinExistence type="predicted"/>
<organism evidence="2 3">
    <name type="scientific">Salinarimonas soli</name>
    <dbReference type="NCBI Taxonomy" id="1638099"/>
    <lineage>
        <taxon>Bacteria</taxon>
        <taxon>Pseudomonadati</taxon>
        <taxon>Pseudomonadota</taxon>
        <taxon>Alphaproteobacteria</taxon>
        <taxon>Hyphomicrobiales</taxon>
        <taxon>Salinarimonadaceae</taxon>
        <taxon>Salinarimonas</taxon>
    </lineage>
</organism>
<name>A0A5B2V900_9HYPH</name>
<reference evidence="2 3" key="1">
    <citation type="submission" date="2019-09" db="EMBL/GenBank/DDBJ databases">
        <title>Salinarimonas rosea gen. nov., sp. nov., a new member of the a-2 subgroup of the Proteobacteria.</title>
        <authorList>
            <person name="Liu J."/>
        </authorList>
    </citation>
    <scope>NUCLEOTIDE SEQUENCE [LARGE SCALE GENOMIC DNA]</scope>
    <source>
        <strain evidence="2 3">BN140002</strain>
    </source>
</reference>
<dbReference type="Gene3D" id="3.10.620.30">
    <property type="match status" value="1"/>
</dbReference>
<evidence type="ECO:0000313" key="2">
    <source>
        <dbReference type="EMBL" id="KAA2235296.1"/>
    </source>
</evidence>
<gene>
    <name evidence="2" type="ORF">F0L46_19960</name>
</gene>
<keyword evidence="1" id="KW-0732">Signal</keyword>
<dbReference type="Proteomes" id="UP000323142">
    <property type="component" value="Unassembled WGS sequence"/>
</dbReference>
<accession>A0A5B2V900</accession>
<reference evidence="2 3" key="2">
    <citation type="submission" date="2019-09" db="EMBL/GenBank/DDBJ databases">
        <authorList>
            <person name="Jin C."/>
        </authorList>
    </citation>
    <scope>NUCLEOTIDE SEQUENCE [LARGE SCALE GENOMIC DNA]</scope>
    <source>
        <strain evidence="2 3">BN140002</strain>
    </source>
</reference>
<dbReference type="Pfam" id="PF06035">
    <property type="entry name" value="Peptidase_C93"/>
    <property type="match status" value="1"/>
</dbReference>
<dbReference type="PANTHER" id="PTHR39327">
    <property type="match status" value="1"/>
</dbReference>
<dbReference type="PANTHER" id="PTHR39327:SF1">
    <property type="entry name" value="BLR5470 PROTEIN"/>
    <property type="match status" value="1"/>
</dbReference>
<feature type="chain" id="PRO_5022954855" evidence="1">
    <location>
        <begin position="23"/>
        <end position="206"/>
    </location>
</feature>
<keyword evidence="3" id="KW-1185">Reference proteome</keyword>
<comment type="caution">
    <text evidence="2">The sequence shown here is derived from an EMBL/GenBank/DDBJ whole genome shotgun (WGS) entry which is preliminary data.</text>
</comment>
<dbReference type="RefSeq" id="WP_149820846.1">
    <property type="nucleotide sequence ID" value="NZ_VUOA01000036.1"/>
</dbReference>
<dbReference type="InterPro" id="IPR010319">
    <property type="entry name" value="Transglutaminase-like_Cys_pept"/>
</dbReference>
<dbReference type="OrthoDB" id="7206808at2"/>
<evidence type="ECO:0000256" key="1">
    <source>
        <dbReference type="SAM" id="SignalP"/>
    </source>
</evidence>
<dbReference type="AlphaFoldDB" id="A0A5B2V900"/>
<feature type="signal peptide" evidence="1">
    <location>
        <begin position="1"/>
        <end position="22"/>
    </location>
</feature>
<protein>
    <submittedName>
        <fullName evidence="2">Transglutaminase-like cysteine peptidase</fullName>
    </submittedName>
</protein>